<protein>
    <submittedName>
        <fullName evidence="1">Uncharacterized protein</fullName>
    </submittedName>
</protein>
<name>A0A067TFA4_GALM3</name>
<evidence type="ECO:0000313" key="1">
    <source>
        <dbReference type="EMBL" id="KDR81890.1"/>
    </source>
</evidence>
<sequence>MRRATRPLCLVAALQLLDEGNRWIPSRWSRASFGFHAAGISNRSLEEELCDLLYQNLKHSLALLCEKNPQTALPLKI</sequence>
<reference evidence="2" key="1">
    <citation type="journal article" date="2014" name="Proc. Natl. Acad. Sci. U.S.A.">
        <title>Extensive sampling of basidiomycete genomes demonstrates inadequacy of the white-rot/brown-rot paradigm for wood decay fungi.</title>
        <authorList>
            <person name="Riley R."/>
            <person name="Salamov A.A."/>
            <person name="Brown D.W."/>
            <person name="Nagy L.G."/>
            <person name="Floudas D."/>
            <person name="Held B.W."/>
            <person name="Levasseur A."/>
            <person name="Lombard V."/>
            <person name="Morin E."/>
            <person name="Otillar R."/>
            <person name="Lindquist E.A."/>
            <person name="Sun H."/>
            <person name="LaButti K.M."/>
            <person name="Schmutz J."/>
            <person name="Jabbour D."/>
            <person name="Luo H."/>
            <person name="Baker S.E."/>
            <person name="Pisabarro A.G."/>
            <person name="Walton J.D."/>
            <person name="Blanchette R.A."/>
            <person name="Henrissat B."/>
            <person name="Martin F."/>
            <person name="Cullen D."/>
            <person name="Hibbett D.S."/>
            <person name="Grigoriev I.V."/>
        </authorList>
    </citation>
    <scope>NUCLEOTIDE SEQUENCE [LARGE SCALE GENOMIC DNA]</scope>
    <source>
        <strain evidence="2">CBS 339.88</strain>
    </source>
</reference>
<dbReference type="Proteomes" id="UP000027222">
    <property type="component" value="Unassembled WGS sequence"/>
</dbReference>
<dbReference type="EMBL" id="KL142370">
    <property type="protein sequence ID" value="KDR81890.1"/>
    <property type="molecule type" value="Genomic_DNA"/>
</dbReference>
<evidence type="ECO:0000313" key="2">
    <source>
        <dbReference type="Proteomes" id="UP000027222"/>
    </source>
</evidence>
<organism evidence="1 2">
    <name type="scientific">Galerina marginata (strain CBS 339.88)</name>
    <dbReference type="NCBI Taxonomy" id="685588"/>
    <lineage>
        <taxon>Eukaryota</taxon>
        <taxon>Fungi</taxon>
        <taxon>Dikarya</taxon>
        <taxon>Basidiomycota</taxon>
        <taxon>Agaricomycotina</taxon>
        <taxon>Agaricomycetes</taxon>
        <taxon>Agaricomycetidae</taxon>
        <taxon>Agaricales</taxon>
        <taxon>Agaricineae</taxon>
        <taxon>Strophariaceae</taxon>
        <taxon>Galerina</taxon>
    </lineage>
</organism>
<dbReference type="AlphaFoldDB" id="A0A067TFA4"/>
<keyword evidence="2" id="KW-1185">Reference proteome</keyword>
<gene>
    <name evidence="1" type="ORF">GALMADRAFT_240168</name>
</gene>
<proteinExistence type="predicted"/>
<accession>A0A067TFA4</accession>
<dbReference type="HOGENOM" id="CLU_2638228_0_0_1"/>